<keyword evidence="3" id="KW-1185">Reference proteome</keyword>
<protein>
    <submittedName>
        <fullName evidence="2">Uncharacterized protein</fullName>
    </submittedName>
</protein>
<name>A0A8I6XJQ5_HORVV</name>
<reference evidence="2" key="2">
    <citation type="submission" date="2020-10" db="EMBL/GenBank/DDBJ databases">
        <authorList>
            <person name="Scholz U."/>
            <person name="Mascher M."/>
            <person name="Fiebig A."/>
        </authorList>
    </citation>
    <scope>NUCLEOTIDE SEQUENCE [LARGE SCALE GENOMIC DNA]</scope>
    <source>
        <strain evidence="2">cv. Morex</strain>
    </source>
</reference>
<dbReference type="PANTHER" id="PTHR31549:SF153">
    <property type="match status" value="1"/>
</dbReference>
<keyword evidence="1" id="KW-1133">Transmembrane helix</keyword>
<dbReference type="Gramene" id="HORVU.MOREX.r3.3HG0228600.1">
    <property type="protein sequence ID" value="HORVU.MOREX.r3.3HG0228600.1.CDS1"/>
    <property type="gene ID" value="HORVU.MOREX.r3.3HG0228600"/>
</dbReference>
<dbReference type="AlphaFoldDB" id="A0A8I6XJQ5"/>
<proteinExistence type="predicted"/>
<sequence>MATEDIPPGSSTRVPVEEWRQTARQLKADSRDMESIFHRFPASLIDLGKQYIEPLVVAIGPYHHGKPELKEMEKLKGAAAHRFIKDSRRSPEDIHDAVFDIAQQFRRFYVGVSVEVAGMSAHEFATMMLLDACFLLLYVRVMDADSQHTADAALVSLQRVFISNRVCIENDIMLLENQIPWSLVEKLNGLSVVRAPVDKFISIMESTFKIHGHRRSVEPFLQYSGGHGLHLLALFRMEKIGRIRTHGVPEDPTNAITASATELAQMAIKVQPCDTPDFLDMGIWTGKLSANLYLAPLFLDETRACWLVNMAAFEVCTASIEREDALMKRKTAVCSYLALLAMLMNREEDVHELRTKRLVQANLTDKETLNFFKSLVKHINGGKLYTGIMAEISHYKWRKQTWIKVHGFIKDNKKTIIAVLSIIGVLVGIFKTLLSIKTD</sequence>
<keyword evidence="1" id="KW-0472">Membrane</keyword>
<accession>A0A8I6XJQ5</accession>
<evidence type="ECO:0000313" key="3">
    <source>
        <dbReference type="Proteomes" id="UP000011116"/>
    </source>
</evidence>
<feature type="transmembrane region" description="Helical" evidence="1">
    <location>
        <begin position="416"/>
        <end position="434"/>
    </location>
</feature>
<dbReference type="InterPro" id="IPR004158">
    <property type="entry name" value="DUF247_pln"/>
</dbReference>
<organism evidence="2 3">
    <name type="scientific">Hordeum vulgare subsp. vulgare</name>
    <name type="common">Domesticated barley</name>
    <dbReference type="NCBI Taxonomy" id="112509"/>
    <lineage>
        <taxon>Eukaryota</taxon>
        <taxon>Viridiplantae</taxon>
        <taxon>Streptophyta</taxon>
        <taxon>Embryophyta</taxon>
        <taxon>Tracheophyta</taxon>
        <taxon>Spermatophyta</taxon>
        <taxon>Magnoliopsida</taxon>
        <taxon>Liliopsida</taxon>
        <taxon>Poales</taxon>
        <taxon>Poaceae</taxon>
        <taxon>BOP clade</taxon>
        <taxon>Pooideae</taxon>
        <taxon>Triticodae</taxon>
        <taxon>Triticeae</taxon>
        <taxon>Hordeinae</taxon>
        <taxon>Hordeum</taxon>
    </lineage>
</organism>
<dbReference type="PANTHER" id="PTHR31549">
    <property type="entry name" value="PROTEIN, PUTATIVE (DUF247)-RELATED-RELATED"/>
    <property type="match status" value="1"/>
</dbReference>
<dbReference type="Pfam" id="PF03140">
    <property type="entry name" value="DUF247"/>
    <property type="match status" value="1"/>
</dbReference>
<dbReference type="Proteomes" id="UP000011116">
    <property type="component" value="Chromosome 3H"/>
</dbReference>
<keyword evidence="1" id="KW-0812">Transmembrane</keyword>
<evidence type="ECO:0000256" key="1">
    <source>
        <dbReference type="SAM" id="Phobius"/>
    </source>
</evidence>
<reference evidence="3" key="1">
    <citation type="journal article" date="2012" name="Nature">
        <title>A physical, genetic and functional sequence assembly of the barley genome.</title>
        <authorList>
            <consortium name="The International Barley Genome Sequencing Consortium"/>
            <person name="Mayer K.F."/>
            <person name="Waugh R."/>
            <person name="Brown J.W."/>
            <person name="Schulman A."/>
            <person name="Langridge P."/>
            <person name="Platzer M."/>
            <person name="Fincher G.B."/>
            <person name="Muehlbauer G.J."/>
            <person name="Sato K."/>
            <person name="Close T.J."/>
            <person name="Wise R.P."/>
            <person name="Stein N."/>
        </authorList>
    </citation>
    <scope>NUCLEOTIDE SEQUENCE [LARGE SCALE GENOMIC DNA]</scope>
    <source>
        <strain evidence="3">cv. Morex</strain>
    </source>
</reference>
<dbReference type="EnsemblPlants" id="HORVU.MOREX.r3.3HG0228600.1">
    <property type="protein sequence ID" value="HORVU.MOREX.r3.3HG0228600.1.CDS1"/>
    <property type="gene ID" value="HORVU.MOREX.r3.3HG0228600"/>
</dbReference>
<evidence type="ECO:0000313" key="2">
    <source>
        <dbReference type="EnsemblPlants" id="HORVU.MOREX.r3.3HG0228600.1.CDS1"/>
    </source>
</evidence>
<dbReference type="OMA" id="NYKGRRR"/>
<reference evidence="2" key="3">
    <citation type="submission" date="2022-01" db="UniProtKB">
        <authorList>
            <consortium name="EnsemblPlants"/>
        </authorList>
    </citation>
    <scope>IDENTIFICATION</scope>
    <source>
        <strain evidence="2">subsp. vulgare</strain>
    </source>
</reference>